<organism evidence="2 3">
    <name type="scientific">Metaplanococcus flavidus</name>
    <dbReference type="NCBI Taxonomy" id="569883"/>
    <lineage>
        <taxon>Bacteria</taxon>
        <taxon>Bacillati</taxon>
        <taxon>Bacillota</taxon>
        <taxon>Bacilli</taxon>
        <taxon>Bacillales</taxon>
        <taxon>Caryophanaceae</taxon>
        <taxon>Metaplanococcus</taxon>
    </lineage>
</organism>
<dbReference type="Proteomes" id="UP001597109">
    <property type="component" value="Unassembled WGS sequence"/>
</dbReference>
<reference evidence="3" key="1">
    <citation type="journal article" date="2019" name="Int. J. Syst. Evol. Microbiol.">
        <title>The Global Catalogue of Microorganisms (GCM) 10K type strain sequencing project: providing services to taxonomists for standard genome sequencing and annotation.</title>
        <authorList>
            <consortium name="The Broad Institute Genomics Platform"/>
            <consortium name="The Broad Institute Genome Sequencing Center for Infectious Disease"/>
            <person name="Wu L."/>
            <person name="Ma J."/>
        </authorList>
    </citation>
    <scope>NUCLEOTIDE SEQUENCE [LARGE SCALE GENOMIC DNA]</scope>
    <source>
        <strain evidence="3">CCUG 56756</strain>
    </source>
</reference>
<accession>A0ABW3LFZ1</accession>
<dbReference type="RefSeq" id="WP_379083322.1">
    <property type="nucleotide sequence ID" value="NZ_JBHTKI010000038.1"/>
</dbReference>
<feature type="compositionally biased region" description="Basic and acidic residues" evidence="1">
    <location>
        <begin position="19"/>
        <end position="42"/>
    </location>
</feature>
<sequence length="83" mass="9418">MPSLSELSKDMEQNSEDAQGIKRSAEIHSGEEPELAQREPPGKRAVLRNIGFSKLLVQLFIKSNYFYDYKKPPPSFNKEDGGF</sequence>
<protein>
    <submittedName>
        <fullName evidence="2">Uncharacterized protein</fullName>
    </submittedName>
</protein>
<name>A0ABW3LFZ1_9BACL</name>
<feature type="region of interest" description="Disordered" evidence="1">
    <location>
        <begin position="1"/>
        <end position="43"/>
    </location>
</feature>
<evidence type="ECO:0000313" key="2">
    <source>
        <dbReference type="EMBL" id="MFD1032834.1"/>
    </source>
</evidence>
<comment type="caution">
    <text evidence="2">The sequence shown here is derived from an EMBL/GenBank/DDBJ whole genome shotgun (WGS) entry which is preliminary data.</text>
</comment>
<gene>
    <name evidence="2" type="ORF">ACFQ1X_15490</name>
</gene>
<dbReference type="EMBL" id="JBHTKI010000038">
    <property type="protein sequence ID" value="MFD1032834.1"/>
    <property type="molecule type" value="Genomic_DNA"/>
</dbReference>
<evidence type="ECO:0000313" key="3">
    <source>
        <dbReference type="Proteomes" id="UP001597109"/>
    </source>
</evidence>
<evidence type="ECO:0000256" key="1">
    <source>
        <dbReference type="SAM" id="MobiDB-lite"/>
    </source>
</evidence>
<keyword evidence="3" id="KW-1185">Reference proteome</keyword>
<proteinExistence type="predicted"/>